<organism evidence="2 3">
    <name type="scientific">Candidatus Shapirobacteria bacterium CG03_land_8_20_14_0_80_35_14</name>
    <dbReference type="NCBI Taxonomy" id="1974878"/>
    <lineage>
        <taxon>Bacteria</taxon>
        <taxon>Candidatus Shapironibacteriota</taxon>
    </lineage>
</organism>
<evidence type="ECO:0000313" key="2">
    <source>
        <dbReference type="EMBL" id="PIV06940.1"/>
    </source>
</evidence>
<gene>
    <name evidence="2" type="ORF">COS53_03345</name>
</gene>
<dbReference type="Gene3D" id="3.40.50.1820">
    <property type="entry name" value="alpha/beta hydrolase"/>
    <property type="match status" value="1"/>
</dbReference>
<dbReference type="SUPFAM" id="SSF53474">
    <property type="entry name" value="alpha/beta-Hydrolases"/>
    <property type="match status" value="1"/>
</dbReference>
<sequence length="765" mass="86025">MLKKLLLIVLYCFVFSGKVNALMLLDDNFDLMNSSDWNFIDHGGSIISENGVLKLRSSNIQFPIIYSKHSDLFSSQDNVVFETKFMFSNVTPMGDGVSVGFTGLDGYPFYQFSLWNDTTYGLRFVSNNFNTRNFGYCNFDWPYMEKSSGFVTKSLNFANSTWHKFRIEKVGTQFNVYFDKEVNPIPILSTLQNQCVPKNIFIGNPLSGGMTSWTALDLDYVKIGDGLWSDNTQNKIIFLPGMGGSWNERAMVLNEAVAQSDWRMTPFVKNYDLLFEGFEDNGLVKDTDYFVYNYDWRKPLADQVTDFNNYVVGLGVTGNEKVDVVGHSLGGIVGRIWTQENPDKVGKVITLASPNAGAVKVYEMWNGAKISDSVDPGSIALNVLLALQKKNNQTSVETIRAYVPALKDLLPTFNYLKKGGTVVVPPFNNYLNDKNTSISSIFSQLQTITGIGFKTKEWINLTNRTVFDNVLGRWEQGRPASYVKTDGDATVLKKSASFVGDGNINVVANHGNVPDKSVNLVLTELGLGKTIATVVNSNFNGAVFYMGSPALMKVNCGSGDITETDGFVWMANKNIVDCMVKLTGTANGVYHLVMGNSADDESWKYTEGNISVGDTKNISVNVVDFWYEQMLRETNSLLVTYPTNTNLNNMKMAINTKNRINLINSYILFRKQKLETIITWRMVNYLERIINIEIPSPTSIVFSKQKKLALSYKSLADKTALLQQRRKKYPNIWQSLNYDQGRELLTNPNYGKYVLAEKIFGIVWY</sequence>
<dbReference type="Gene3D" id="2.60.120.560">
    <property type="entry name" value="Exo-inulinase, domain 1"/>
    <property type="match status" value="1"/>
</dbReference>
<dbReference type="EMBL" id="PEVB01000091">
    <property type="protein sequence ID" value="PIV06940.1"/>
    <property type="molecule type" value="Genomic_DNA"/>
</dbReference>
<evidence type="ECO:0000313" key="3">
    <source>
        <dbReference type="Proteomes" id="UP000229191"/>
    </source>
</evidence>
<protein>
    <recommendedName>
        <fullName evidence="1">AB hydrolase-1 domain-containing protein</fullName>
    </recommendedName>
</protein>
<feature type="domain" description="AB hydrolase-1" evidence="1">
    <location>
        <begin position="236"/>
        <end position="355"/>
    </location>
</feature>
<proteinExistence type="predicted"/>
<dbReference type="InterPro" id="IPR000073">
    <property type="entry name" value="AB_hydrolase_1"/>
</dbReference>
<dbReference type="InterPro" id="IPR029058">
    <property type="entry name" value="AB_hydrolase_fold"/>
</dbReference>
<dbReference type="Proteomes" id="UP000229191">
    <property type="component" value="Unassembled WGS sequence"/>
</dbReference>
<evidence type="ECO:0000259" key="1">
    <source>
        <dbReference type="Pfam" id="PF00561"/>
    </source>
</evidence>
<reference evidence="3" key="1">
    <citation type="submission" date="2017-09" db="EMBL/GenBank/DDBJ databases">
        <title>Depth-based differentiation of microbial function through sediment-hosted aquifers and enrichment of novel symbionts in the deep terrestrial subsurface.</title>
        <authorList>
            <person name="Probst A.J."/>
            <person name="Ladd B."/>
            <person name="Jarett J.K."/>
            <person name="Geller-Mcgrath D.E."/>
            <person name="Sieber C.M.K."/>
            <person name="Emerson J.B."/>
            <person name="Anantharaman K."/>
            <person name="Thomas B.C."/>
            <person name="Malmstrom R."/>
            <person name="Stieglmeier M."/>
            <person name="Klingl A."/>
            <person name="Woyke T."/>
            <person name="Ryan C.M."/>
            <person name="Banfield J.F."/>
        </authorList>
    </citation>
    <scope>NUCLEOTIDE SEQUENCE [LARGE SCALE GENOMIC DNA]</scope>
</reference>
<comment type="caution">
    <text evidence="2">The sequence shown here is derived from an EMBL/GenBank/DDBJ whole genome shotgun (WGS) entry which is preliminary data.</text>
</comment>
<dbReference type="Pfam" id="PF00561">
    <property type="entry name" value="Abhydrolase_1"/>
    <property type="match status" value="1"/>
</dbReference>
<dbReference type="AlphaFoldDB" id="A0A2M7BN81"/>
<name>A0A2M7BN81_9BACT</name>
<accession>A0A2M7BN81</accession>